<dbReference type="SUPFAM" id="SSF56112">
    <property type="entry name" value="Protein kinase-like (PK-like)"/>
    <property type="match status" value="1"/>
</dbReference>
<keyword evidence="2" id="KW-0663">Pyridoxal phosphate</keyword>
<comment type="similarity">
    <text evidence="1">Belongs to the class-III pyridoxal-phosphate-dependent aminotransferase family.</text>
</comment>
<evidence type="ECO:0000256" key="2">
    <source>
        <dbReference type="ARBA" id="ARBA00022898"/>
    </source>
</evidence>
<dbReference type="RefSeq" id="WP_090591755.1">
    <property type="nucleotide sequence ID" value="NZ_CP104302.1"/>
</dbReference>
<dbReference type="InterPro" id="IPR015422">
    <property type="entry name" value="PyrdxlP-dep_Trfase_small"/>
</dbReference>
<dbReference type="Gene3D" id="3.90.1150.10">
    <property type="entry name" value="Aspartate Aminotransferase, domain 1"/>
    <property type="match status" value="1"/>
</dbReference>
<dbReference type="PANTHER" id="PTHR45688">
    <property type="match status" value="1"/>
</dbReference>
<protein>
    <submittedName>
        <fullName evidence="4">4-aminobutyrate aminotransferase</fullName>
    </submittedName>
</protein>
<proteinExistence type="inferred from homology"/>
<dbReference type="OrthoDB" id="9801834at2"/>
<dbReference type="Gene3D" id="3.40.640.10">
    <property type="entry name" value="Type I PLP-dependent aspartate aminotransferase-like (Major domain)"/>
    <property type="match status" value="1"/>
</dbReference>
<dbReference type="Pfam" id="PF01636">
    <property type="entry name" value="APH"/>
    <property type="match status" value="1"/>
</dbReference>
<evidence type="ECO:0000259" key="3">
    <source>
        <dbReference type="Pfam" id="PF01636"/>
    </source>
</evidence>
<keyword evidence="4" id="KW-0808">Transferase</keyword>
<dbReference type="NCBIfam" id="NF004800">
    <property type="entry name" value="PRK06149.1"/>
    <property type="match status" value="1"/>
</dbReference>
<keyword evidence="4" id="KW-0032">Aminotransferase</keyword>
<dbReference type="Gene3D" id="3.90.1200.10">
    <property type="match status" value="1"/>
</dbReference>
<dbReference type="AlphaFoldDB" id="A0A2G5PF30"/>
<reference evidence="4 5" key="1">
    <citation type="journal article" date="2017" name="Infect. Genet. Evol.">
        <title>The new phylogeny of the genus Mycobacterium: The old and the news.</title>
        <authorList>
            <person name="Tortoli E."/>
            <person name="Fedrizzi T."/>
            <person name="Meehan C.J."/>
            <person name="Trovato A."/>
            <person name="Grottola A."/>
            <person name="Giacobazzi E."/>
            <person name="Serpini G.F."/>
            <person name="Tagliazucchi S."/>
            <person name="Fabio A."/>
            <person name="Bettua C."/>
            <person name="Bertorelli R."/>
            <person name="Frascaro F."/>
            <person name="De Sanctis V."/>
            <person name="Pecorari M."/>
            <person name="Jousson O."/>
            <person name="Segata N."/>
            <person name="Cirillo D.M."/>
        </authorList>
    </citation>
    <scope>NUCLEOTIDE SEQUENCE [LARGE SCALE GENOMIC DNA]</scope>
    <source>
        <strain evidence="4 5">CIP1034565</strain>
    </source>
</reference>
<sequence length="964" mass="103650">MSSTTNNFDFFSSGELPTPEVTESGAAAIASTLLGQPVTARSLGSQQDANFLLAADGDPVGVLKVANAVFTEQEISAQDTAAAQLAEHLPDLRFPTRLDAPQARPEVPNARVLTFLGGGTLNGSGYLSPRVLAEFGTIVGRVSRALADFDHPGTRRVLQWDLRHSGRVLDLLADAVTDPHRRAVVEWVRAEVWPPVEARDAELPQQSVHGDITDDNVVCRAENGARIPDGVIDFGDLMRSWAVGELAVTVSSLLHHDGVGPLDALTTIAAYDRQRRLSDAEIEALWPLVVVRGAVLVASGNQQVAIDADNSYASSALEREWQILDVAASIPIPVMTAAIRSALGRDSVRAELPRHRQITTAPTEILDLSATSAALDRGRWLDADVEDDLAREALRGGASAVATAFGECRATQARPLSFDASATVATGVDVWFAADTELRAPWPGRLRHNGNSVTLIGDEHILVMRSPGAIDATDRDVEAGDLILESARFRITVVTRANADVEIPDFVVPAAFEAWRSLICDPTPLLNAQPHPAPAAGDVDTLLRRRDASFATVQEHYYAAPPQIERGWRQHLLSTTGRSYLDMLNNVAVLGHGDPEVADATYRQLLRLNTNSRFVYESVVDFSEQLTATLPDPLDTVFLVNSGSEAIDLALRLAMAATGRRDIVGVAEAYHGWTFASDAVSTSVADNPNALSTRPDWVHTVDAPNAYRGRYRDEEAGRYAADAVAAIRALAESGCPPAGFIAEPYYGNAGGIPLPDGYLSAVYEEIRSHGGLAIADEVQVGYGRLGHWFWGFQQQGVIPDIVTIAKAMGNGYPLGAVITSKAVADRYRTQGYFFSSAGGSPVSCVVGSTVLRAIQARGLQANAVEVGGRLKARLQELARKHPIIGAVHGSGLYLGVELVRDRDTREPAPEETARICDRLLDLGVIMQPTSDRQCVLKVKPPLVLERADADFFVDALDHVLTNGF</sequence>
<dbReference type="EMBL" id="PDCN02000004">
    <property type="protein sequence ID" value="PIB76554.1"/>
    <property type="molecule type" value="Genomic_DNA"/>
</dbReference>
<dbReference type="Pfam" id="PF00202">
    <property type="entry name" value="Aminotran_3"/>
    <property type="match status" value="1"/>
</dbReference>
<comment type="caution">
    <text evidence="4">The sequence shown here is derived from an EMBL/GenBank/DDBJ whole genome shotgun (WGS) entry which is preliminary data.</text>
</comment>
<gene>
    <name evidence="4" type="ORF">CQY22_005425</name>
</gene>
<dbReference type="GO" id="GO:0030170">
    <property type="term" value="F:pyridoxal phosphate binding"/>
    <property type="evidence" value="ECO:0007669"/>
    <property type="project" value="InterPro"/>
</dbReference>
<dbReference type="GO" id="GO:0008483">
    <property type="term" value="F:transaminase activity"/>
    <property type="evidence" value="ECO:0007669"/>
    <property type="project" value="UniProtKB-KW"/>
</dbReference>
<dbReference type="SUPFAM" id="SSF53383">
    <property type="entry name" value="PLP-dependent transferases"/>
    <property type="match status" value="1"/>
</dbReference>
<evidence type="ECO:0000313" key="4">
    <source>
        <dbReference type="EMBL" id="PIB76554.1"/>
    </source>
</evidence>
<dbReference type="InterPro" id="IPR005814">
    <property type="entry name" value="Aminotrans_3"/>
</dbReference>
<dbReference type="InterPro" id="IPR015421">
    <property type="entry name" value="PyrdxlP-dep_Trfase_major"/>
</dbReference>
<accession>A0A2G5PF30</accession>
<name>A0A2G5PF30_9MYCO</name>
<dbReference type="InterPro" id="IPR011009">
    <property type="entry name" value="Kinase-like_dom_sf"/>
</dbReference>
<dbReference type="InterPro" id="IPR002575">
    <property type="entry name" value="Aminoglycoside_PTrfase"/>
</dbReference>
<feature type="domain" description="Aminoglycoside phosphotransferase" evidence="3">
    <location>
        <begin position="42"/>
        <end position="264"/>
    </location>
</feature>
<dbReference type="InterPro" id="IPR015424">
    <property type="entry name" value="PyrdxlP-dep_Trfase"/>
</dbReference>
<organism evidence="4 5">
    <name type="scientific">Mycolicibacterium brumae</name>
    <dbReference type="NCBI Taxonomy" id="85968"/>
    <lineage>
        <taxon>Bacteria</taxon>
        <taxon>Bacillati</taxon>
        <taxon>Actinomycetota</taxon>
        <taxon>Actinomycetes</taxon>
        <taxon>Mycobacteriales</taxon>
        <taxon>Mycobacteriaceae</taxon>
        <taxon>Mycolicibacterium</taxon>
    </lineage>
</organism>
<dbReference type="STRING" id="85968.GCA_900073015_03202"/>
<keyword evidence="5" id="KW-1185">Reference proteome</keyword>
<evidence type="ECO:0000313" key="5">
    <source>
        <dbReference type="Proteomes" id="UP000230551"/>
    </source>
</evidence>
<dbReference type="PANTHER" id="PTHR45688:SF13">
    <property type="entry name" value="ALANINE--GLYOXYLATE AMINOTRANSFERASE 2-LIKE"/>
    <property type="match status" value="1"/>
</dbReference>
<dbReference type="CDD" id="cd00610">
    <property type="entry name" value="OAT_like"/>
    <property type="match status" value="1"/>
</dbReference>
<evidence type="ECO:0000256" key="1">
    <source>
        <dbReference type="ARBA" id="ARBA00008954"/>
    </source>
</evidence>
<dbReference type="Proteomes" id="UP000230551">
    <property type="component" value="Unassembled WGS sequence"/>
</dbReference>